<dbReference type="InterPro" id="IPR029063">
    <property type="entry name" value="SAM-dependent_MTases_sf"/>
</dbReference>
<name>A0A6J6YW39_9ZZZZ</name>
<dbReference type="PANTHER" id="PTHR43591:SF24">
    <property type="entry name" value="2-METHOXY-6-POLYPRENYL-1,4-BENZOQUINOL METHYLASE, MITOCHONDRIAL"/>
    <property type="match status" value="1"/>
</dbReference>
<evidence type="ECO:0000259" key="1">
    <source>
        <dbReference type="Pfam" id="PF08241"/>
    </source>
</evidence>
<dbReference type="GO" id="GO:0008757">
    <property type="term" value="F:S-adenosylmethionine-dependent methyltransferase activity"/>
    <property type="evidence" value="ECO:0007669"/>
    <property type="project" value="InterPro"/>
</dbReference>
<dbReference type="InterPro" id="IPR013216">
    <property type="entry name" value="Methyltransf_11"/>
</dbReference>
<dbReference type="SUPFAM" id="SSF53335">
    <property type="entry name" value="S-adenosyl-L-methionine-dependent methyltransferases"/>
    <property type="match status" value="1"/>
</dbReference>
<dbReference type="EMBL" id="CAFAAQ010000129">
    <property type="protein sequence ID" value="CAB4813720.1"/>
    <property type="molecule type" value="Genomic_DNA"/>
</dbReference>
<dbReference type="CDD" id="cd02440">
    <property type="entry name" value="AdoMet_MTases"/>
    <property type="match status" value="1"/>
</dbReference>
<organism evidence="2">
    <name type="scientific">freshwater metagenome</name>
    <dbReference type="NCBI Taxonomy" id="449393"/>
    <lineage>
        <taxon>unclassified sequences</taxon>
        <taxon>metagenomes</taxon>
        <taxon>ecological metagenomes</taxon>
    </lineage>
</organism>
<accession>A0A6J6YW39</accession>
<dbReference type="PANTHER" id="PTHR43591">
    <property type="entry name" value="METHYLTRANSFERASE"/>
    <property type="match status" value="1"/>
</dbReference>
<feature type="domain" description="Methyltransferase type 11" evidence="1">
    <location>
        <begin position="42"/>
        <end position="140"/>
    </location>
</feature>
<dbReference type="AlphaFoldDB" id="A0A6J6YW39"/>
<reference evidence="2" key="1">
    <citation type="submission" date="2020-05" db="EMBL/GenBank/DDBJ databases">
        <authorList>
            <person name="Chiriac C."/>
            <person name="Salcher M."/>
            <person name="Ghai R."/>
            <person name="Kavagutti S V."/>
        </authorList>
    </citation>
    <scope>NUCLEOTIDE SEQUENCE</scope>
</reference>
<proteinExistence type="predicted"/>
<evidence type="ECO:0000313" key="2">
    <source>
        <dbReference type="EMBL" id="CAB4813720.1"/>
    </source>
</evidence>
<sequence length="283" mass="30522">MTQPGYIHGFGAQEERRLWEQAGILAPVVFAGLPLPPSGSLLEIGCGVGAQLDQVGTRCPEVQLTGIDLSLTNLTAAQGFVPGSAASATRLLQADATALPFRDQSFDTAMTIWMLEHVKDPLAVLQEALRVLRPDGLLLCTEVDNATFRFMPELPAIQGWWDLFCVQQSEGGGDPFVGRKLNALAQDLGCREVLTQELGIVSTELNPERRSELLAYLEELLMSGAESLLAEQQAAAPGAESALSVEGRLAEVRNEFAQAKADPSIGFEYLAVRLTCRPPLYSL</sequence>
<dbReference type="Pfam" id="PF08241">
    <property type="entry name" value="Methyltransf_11"/>
    <property type="match status" value="1"/>
</dbReference>
<gene>
    <name evidence="2" type="ORF">UFOPK3046_01313</name>
</gene>
<dbReference type="Gene3D" id="3.40.50.150">
    <property type="entry name" value="Vaccinia Virus protein VP39"/>
    <property type="match status" value="1"/>
</dbReference>
<protein>
    <submittedName>
        <fullName evidence="2">Unannotated protein</fullName>
    </submittedName>
</protein>